<dbReference type="SUPFAM" id="SSF47413">
    <property type="entry name" value="lambda repressor-like DNA-binding domains"/>
    <property type="match status" value="1"/>
</dbReference>
<reference evidence="2 3" key="1">
    <citation type="submission" date="2019-08" db="EMBL/GenBank/DDBJ databases">
        <title>Deep-cultivation of Planctomycetes and their phenomic and genomic characterization uncovers novel biology.</title>
        <authorList>
            <person name="Wiegand S."/>
            <person name="Jogler M."/>
            <person name="Boedeker C."/>
            <person name="Pinto D."/>
            <person name="Vollmers J."/>
            <person name="Rivas-Marin E."/>
            <person name="Kohn T."/>
            <person name="Peeters S.H."/>
            <person name="Heuer A."/>
            <person name="Rast P."/>
            <person name="Oberbeckmann S."/>
            <person name="Bunk B."/>
            <person name="Jeske O."/>
            <person name="Meyerdierks A."/>
            <person name="Storesund J.E."/>
            <person name="Kallscheuer N."/>
            <person name="Luecker S."/>
            <person name="Lage O.M."/>
            <person name="Pohl T."/>
            <person name="Merkel B.J."/>
            <person name="Hornburger P."/>
            <person name="Mueller R.-W."/>
            <person name="Bruemmer F."/>
            <person name="Labrenz M."/>
            <person name="Spormann A.M."/>
            <person name="Op den Camp H."/>
            <person name="Overmann J."/>
            <person name="Amann R."/>
            <person name="Jetten M.S.M."/>
            <person name="Mascher T."/>
            <person name="Medema M.H."/>
            <person name="Devos D.P."/>
            <person name="Kaster A.-K."/>
            <person name="Ovreas L."/>
            <person name="Rohde M."/>
            <person name="Galperin M.Y."/>
            <person name="Jogler C."/>
        </authorList>
    </citation>
    <scope>NUCLEOTIDE SEQUENCE [LARGE SCALE GENOMIC DNA]</scope>
    <source>
        <strain evidence="2 3">Pr1d</strain>
    </source>
</reference>
<dbReference type="OrthoDB" id="282415at2"/>
<dbReference type="PROSITE" id="PS50943">
    <property type="entry name" value="HTH_CROC1"/>
    <property type="match status" value="1"/>
</dbReference>
<proteinExistence type="predicted"/>
<organism evidence="2 3">
    <name type="scientific">Bythopirellula goksoeyrii</name>
    <dbReference type="NCBI Taxonomy" id="1400387"/>
    <lineage>
        <taxon>Bacteria</taxon>
        <taxon>Pseudomonadati</taxon>
        <taxon>Planctomycetota</taxon>
        <taxon>Planctomycetia</taxon>
        <taxon>Pirellulales</taxon>
        <taxon>Lacipirellulaceae</taxon>
        <taxon>Bythopirellula</taxon>
    </lineage>
</organism>
<protein>
    <submittedName>
        <fullName evidence="2">Antitoxin HigA</fullName>
    </submittedName>
</protein>
<evidence type="ECO:0000313" key="2">
    <source>
        <dbReference type="EMBL" id="QEG37332.1"/>
    </source>
</evidence>
<dbReference type="CDD" id="cd00093">
    <property type="entry name" value="HTH_XRE"/>
    <property type="match status" value="1"/>
</dbReference>
<dbReference type="Proteomes" id="UP000323917">
    <property type="component" value="Chromosome"/>
</dbReference>
<name>A0A5B9QI32_9BACT</name>
<evidence type="ECO:0000259" key="1">
    <source>
        <dbReference type="PROSITE" id="PS50943"/>
    </source>
</evidence>
<dbReference type="RefSeq" id="WP_148075581.1">
    <property type="nucleotide sequence ID" value="NZ_CP042913.1"/>
</dbReference>
<dbReference type="GO" id="GO:0003677">
    <property type="term" value="F:DNA binding"/>
    <property type="evidence" value="ECO:0007669"/>
    <property type="project" value="InterPro"/>
</dbReference>
<dbReference type="InterPro" id="IPR001387">
    <property type="entry name" value="Cro/C1-type_HTH"/>
</dbReference>
<dbReference type="AlphaFoldDB" id="A0A5B9QI32"/>
<gene>
    <name evidence="2" type="primary">higA</name>
    <name evidence="2" type="ORF">Pr1d_46730</name>
</gene>
<sequence>MSTASYSELLSKAKPQIIDDERSHRRALSTIDALMNRPRLSTAEEKLLDLLAKLVNDYEEHIYPTPKVSPARMLSHLIDARGVSQAEVARETGISRSTISEVNRGKRKLSVENAYRLAEYFHVQPMLFLER</sequence>
<keyword evidence="3" id="KW-1185">Reference proteome</keyword>
<dbReference type="Pfam" id="PF01381">
    <property type="entry name" value="HTH_3"/>
    <property type="match status" value="1"/>
</dbReference>
<feature type="domain" description="HTH cro/C1-type" evidence="1">
    <location>
        <begin position="74"/>
        <end position="129"/>
    </location>
</feature>
<dbReference type="KEGG" id="bgok:Pr1d_46730"/>
<accession>A0A5B9QI32</accession>
<dbReference type="Gene3D" id="1.10.260.40">
    <property type="entry name" value="lambda repressor-like DNA-binding domains"/>
    <property type="match status" value="1"/>
</dbReference>
<dbReference type="SMART" id="SM00530">
    <property type="entry name" value="HTH_XRE"/>
    <property type="match status" value="1"/>
</dbReference>
<dbReference type="EMBL" id="CP042913">
    <property type="protein sequence ID" value="QEG37332.1"/>
    <property type="molecule type" value="Genomic_DNA"/>
</dbReference>
<evidence type="ECO:0000313" key="3">
    <source>
        <dbReference type="Proteomes" id="UP000323917"/>
    </source>
</evidence>
<dbReference type="InterPro" id="IPR010982">
    <property type="entry name" value="Lambda_DNA-bd_dom_sf"/>
</dbReference>